<feature type="domain" description="EF-hand" evidence="2">
    <location>
        <begin position="62"/>
        <end position="91"/>
    </location>
</feature>
<dbReference type="EMBL" id="NCKW01010377">
    <property type="protein sequence ID" value="POM65267.1"/>
    <property type="molecule type" value="Genomic_DNA"/>
</dbReference>
<gene>
    <name evidence="3" type="ORF">PHPALM_19044</name>
</gene>
<dbReference type="AlphaFoldDB" id="A0A2P4XI91"/>
<evidence type="ECO:0000313" key="4">
    <source>
        <dbReference type="Proteomes" id="UP000237271"/>
    </source>
</evidence>
<dbReference type="GO" id="GO:0016301">
    <property type="term" value="F:kinase activity"/>
    <property type="evidence" value="ECO:0007669"/>
    <property type="project" value="UniProtKB-KW"/>
</dbReference>
<evidence type="ECO:0000259" key="2">
    <source>
        <dbReference type="PROSITE" id="PS50222"/>
    </source>
</evidence>
<dbReference type="PROSITE" id="PS00018">
    <property type="entry name" value="EF_HAND_1"/>
    <property type="match status" value="1"/>
</dbReference>
<proteinExistence type="predicted"/>
<keyword evidence="3" id="KW-0808">Transferase</keyword>
<evidence type="ECO:0000313" key="3">
    <source>
        <dbReference type="EMBL" id="POM65267.1"/>
    </source>
</evidence>
<name>A0A2P4XI91_9STRA</name>
<protein>
    <submittedName>
        <fullName evidence="3">CAMK protein kinase</fullName>
    </submittedName>
</protein>
<evidence type="ECO:0000256" key="1">
    <source>
        <dbReference type="ARBA" id="ARBA00022837"/>
    </source>
</evidence>
<comment type="caution">
    <text evidence="3">The sequence shown here is derived from an EMBL/GenBank/DDBJ whole genome shotgun (WGS) entry which is preliminary data.</text>
</comment>
<dbReference type="InterPro" id="IPR011992">
    <property type="entry name" value="EF-hand-dom_pair"/>
</dbReference>
<dbReference type="SUPFAM" id="SSF47473">
    <property type="entry name" value="EF-hand"/>
    <property type="match status" value="1"/>
</dbReference>
<keyword evidence="4" id="KW-1185">Reference proteome</keyword>
<reference evidence="3 4" key="1">
    <citation type="journal article" date="2017" name="Genome Biol. Evol.">
        <title>Phytophthora megakarya and P. palmivora, closely related causal agents of cacao black pod rot, underwent increases in genome sizes and gene numbers by different mechanisms.</title>
        <authorList>
            <person name="Ali S.S."/>
            <person name="Shao J."/>
            <person name="Lary D.J."/>
            <person name="Kronmiller B."/>
            <person name="Shen D."/>
            <person name="Strem M.D."/>
            <person name="Amoako-Attah I."/>
            <person name="Akrofi A.Y."/>
            <person name="Begoude B.A."/>
            <person name="Ten Hoopen G.M."/>
            <person name="Coulibaly K."/>
            <person name="Kebe B.I."/>
            <person name="Melnick R.L."/>
            <person name="Guiltinan M.J."/>
            <person name="Tyler B.M."/>
            <person name="Meinhardt L.W."/>
            <person name="Bailey B.A."/>
        </authorList>
    </citation>
    <scope>NUCLEOTIDE SEQUENCE [LARGE SCALE GENOMIC DNA]</scope>
    <source>
        <strain evidence="4">sbr112.9</strain>
    </source>
</reference>
<dbReference type="InterPro" id="IPR018247">
    <property type="entry name" value="EF_Hand_1_Ca_BS"/>
</dbReference>
<dbReference type="OrthoDB" id="40902at2759"/>
<organism evidence="3 4">
    <name type="scientific">Phytophthora palmivora</name>
    <dbReference type="NCBI Taxonomy" id="4796"/>
    <lineage>
        <taxon>Eukaryota</taxon>
        <taxon>Sar</taxon>
        <taxon>Stramenopiles</taxon>
        <taxon>Oomycota</taxon>
        <taxon>Peronosporomycetes</taxon>
        <taxon>Peronosporales</taxon>
        <taxon>Peronosporaceae</taxon>
        <taxon>Phytophthora</taxon>
    </lineage>
</organism>
<dbReference type="InterPro" id="IPR002048">
    <property type="entry name" value="EF_hand_dom"/>
</dbReference>
<keyword evidence="3" id="KW-0418">Kinase</keyword>
<dbReference type="GO" id="GO:0005509">
    <property type="term" value="F:calcium ion binding"/>
    <property type="evidence" value="ECO:0007669"/>
    <property type="project" value="InterPro"/>
</dbReference>
<dbReference type="PROSITE" id="PS50222">
    <property type="entry name" value="EF_HAND_2"/>
    <property type="match status" value="1"/>
</dbReference>
<accession>A0A2P4XI91</accession>
<dbReference type="Gene3D" id="1.10.238.10">
    <property type="entry name" value="EF-hand"/>
    <property type="match status" value="1"/>
</dbReference>
<sequence length="226" mass="25147">MGSFLASMLLDDNEADFQALVDEQTIEMMIRQLCVEGHNRIPLRGAHVIAKGLGLSPYIDEKSFVQFLDQDHDGFINASDFCAGVRALRNHHQSFASMVFSAIQKMNSLQEKCDSDEVAGLVLTRDDFAVAFAKLECPEPLVEVFFQFVDEEEEKQQTAAEVSGESFTSTSSSWSVNEAEFATLFTQFSFLGMLFLRKAKDNVVSIVKSHSIDGMPRISEDSFSSS</sequence>
<keyword evidence="1" id="KW-0106">Calcium</keyword>
<dbReference type="Proteomes" id="UP000237271">
    <property type="component" value="Unassembled WGS sequence"/>
</dbReference>